<dbReference type="RefSeq" id="XP_037154594.1">
    <property type="nucleotide sequence ID" value="XM_037300746.1"/>
</dbReference>
<organism evidence="8 9">
    <name type="scientific">Letharia lupina</name>
    <dbReference type="NCBI Taxonomy" id="560253"/>
    <lineage>
        <taxon>Eukaryota</taxon>
        <taxon>Fungi</taxon>
        <taxon>Dikarya</taxon>
        <taxon>Ascomycota</taxon>
        <taxon>Pezizomycotina</taxon>
        <taxon>Lecanoromycetes</taxon>
        <taxon>OSLEUM clade</taxon>
        <taxon>Lecanoromycetidae</taxon>
        <taxon>Lecanorales</taxon>
        <taxon>Lecanorineae</taxon>
        <taxon>Parmeliaceae</taxon>
        <taxon>Letharia</taxon>
    </lineage>
</organism>
<dbReference type="Pfam" id="PF07690">
    <property type="entry name" value="MFS_1"/>
    <property type="match status" value="1"/>
</dbReference>
<keyword evidence="4 6" id="KW-0472">Membrane</keyword>
<sequence>MSEAEVEEPTFSSLPEEAISAAPPAENDAQEAESAANDLPVPYTTFTKAHKRLITVILTSTMLASPLTATIYLPLLPLLATHFHVSTQAINLTITLYIVFQAISPLLFATASDSFGRRPVILLTYAVYTAASLGLALNKSSYAALLILRAVQSLGASAVLAIAYGVIADVCPPAERGGMQGPTMGAANLAVCLGPVIGGLVALGSGSYEWVFWALVIFGGSVFFFVGAGLPETARSIVGNGTVEATGWGRSWWNLLRGRSKRKVDAVEMENSSEAMGEKNGGAKIGPGKKAKFKMANPMAAIRILFWKDTALVLWMAGSPYAVWYAVQASIPSIYKDIYHFNELQIGLSYLTGGFGTVSGGYLNGKLMDWNYRATARSIGHTIDKVSGDDLKGFPIESARARGSYYLLAIYITALAGYGWSVQARAHEAVPLILQYVLAALCTSFQQTFNALLVDIFPASPSTAAASGNITRCALSAIVVAILQPLVNVMGRGWFFTALTVLSGGGGLVADWLVKNKGMQWRRERIEKAGKAKTERGDGEMKREPGAFGNPDSKTIR</sequence>
<evidence type="ECO:0000256" key="1">
    <source>
        <dbReference type="ARBA" id="ARBA00004141"/>
    </source>
</evidence>
<feature type="transmembrane region" description="Helical" evidence="6">
    <location>
        <begin position="88"/>
        <end position="108"/>
    </location>
</feature>
<evidence type="ECO:0000256" key="4">
    <source>
        <dbReference type="ARBA" id="ARBA00023136"/>
    </source>
</evidence>
<dbReference type="Proteomes" id="UP000593566">
    <property type="component" value="Unassembled WGS sequence"/>
</dbReference>
<dbReference type="EMBL" id="JACCJB010000007">
    <property type="protein sequence ID" value="KAF6225885.1"/>
    <property type="molecule type" value="Genomic_DNA"/>
</dbReference>
<evidence type="ECO:0000256" key="5">
    <source>
        <dbReference type="SAM" id="MobiDB-lite"/>
    </source>
</evidence>
<feature type="compositionally biased region" description="Basic and acidic residues" evidence="5">
    <location>
        <begin position="527"/>
        <end position="545"/>
    </location>
</feature>
<keyword evidence="9" id="KW-1185">Reference proteome</keyword>
<dbReference type="InterPro" id="IPR011701">
    <property type="entry name" value="MFS"/>
</dbReference>
<feature type="transmembrane region" description="Helical" evidence="6">
    <location>
        <begin position="53"/>
        <end position="76"/>
    </location>
</feature>
<evidence type="ECO:0000313" key="9">
    <source>
        <dbReference type="Proteomes" id="UP000593566"/>
    </source>
</evidence>
<dbReference type="PANTHER" id="PTHR23502:SF151">
    <property type="entry name" value="MAJOR FACILITATOR SUPERFAMILY (MFS) PROFILE DOMAIN-CONTAINING PROTEIN"/>
    <property type="match status" value="1"/>
</dbReference>
<dbReference type="GO" id="GO:0005886">
    <property type="term" value="C:plasma membrane"/>
    <property type="evidence" value="ECO:0007669"/>
    <property type="project" value="TreeGrafter"/>
</dbReference>
<evidence type="ECO:0000256" key="2">
    <source>
        <dbReference type="ARBA" id="ARBA00022692"/>
    </source>
</evidence>
<accession>A0A8H6CLK1</accession>
<proteinExistence type="predicted"/>
<comment type="caution">
    <text evidence="8">The sequence shown here is derived from an EMBL/GenBank/DDBJ whole genome shotgun (WGS) entry which is preliminary data.</text>
</comment>
<dbReference type="PROSITE" id="PS50850">
    <property type="entry name" value="MFS"/>
    <property type="match status" value="1"/>
</dbReference>
<feature type="transmembrane region" description="Helical" evidence="6">
    <location>
        <begin position="120"/>
        <end position="137"/>
    </location>
</feature>
<protein>
    <recommendedName>
        <fullName evidence="7">Major facilitator superfamily (MFS) profile domain-containing protein</fullName>
    </recommendedName>
</protein>
<feature type="compositionally biased region" description="Low complexity" evidence="5">
    <location>
        <begin position="12"/>
        <end position="26"/>
    </location>
</feature>
<dbReference type="Gene3D" id="1.20.1250.20">
    <property type="entry name" value="MFS general substrate transporter like domains"/>
    <property type="match status" value="1"/>
</dbReference>
<evidence type="ECO:0000256" key="6">
    <source>
        <dbReference type="SAM" id="Phobius"/>
    </source>
</evidence>
<dbReference type="GeneID" id="59338282"/>
<feature type="transmembrane region" description="Helical" evidence="6">
    <location>
        <begin position="186"/>
        <end position="204"/>
    </location>
</feature>
<name>A0A8H6CLK1_9LECA</name>
<evidence type="ECO:0000313" key="8">
    <source>
        <dbReference type="EMBL" id="KAF6225885.1"/>
    </source>
</evidence>
<keyword evidence="2 6" id="KW-0812">Transmembrane</keyword>
<dbReference type="GO" id="GO:0022857">
    <property type="term" value="F:transmembrane transporter activity"/>
    <property type="evidence" value="ECO:0007669"/>
    <property type="project" value="InterPro"/>
</dbReference>
<feature type="transmembrane region" description="Helical" evidence="6">
    <location>
        <begin position="210"/>
        <end position="230"/>
    </location>
</feature>
<feature type="domain" description="Major facilitator superfamily (MFS) profile" evidence="7">
    <location>
        <begin position="54"/>
        <end position="518"/>
    </location>
</feature>
<gene>
    <name evidence="8" type="ORF">HO133_009887</name>
</gene>
<dbReference type="SUPFAM" id="SSF103473">
    <property type="entry name" value="MFS general substrate transporter"/>
    <property type="match status" value="1"/>
</dbReference>
<dbReference type="InterPro" id="IPR036259">
    <property type="entry name" value="MFS_trans_sf"/>
</dbReference>
<feature type="transmembrane region" description="Helical" evidence="6">
    <location>
        <begin position="344"/>
        <end position="363"/>
    </location>
</feature>
<feature type="region of interest" description="Disordered" evidence="5">
    <location>
        <begin position="1"/>
        <end position="34"/>
    </location>
</feature>
<reference evidence="8 9" key="1">
    <citation type="journal article" date="2020" name="Genomics">
        <title>Complete, high-quality genomes from long-read metagenomic sequencing of two wolf lichen thalli reveals enigmatic genome architecture.</title>
        <authorList>
            <person name="McKenzie S.K."/>
            <person name="Walston R.F."/>
            <person name="Allen J.L."/>
        </authorList>
    </citation>
    <scope>NUCLEOTIDE SEQUENCE [LARGE SCALE GENOMIC DNA]</scope>
    <source>
        <strain evidence="8">WasteWater1</strain>
    </source>
</reference>
<feature type="transmembrane region" description="Helical" evidence="6">
    <location>
        <begin position="433"/>
        <end position="457"/>
    </location>
</feature>
<feature type="transmembrane region" description="Helical" evidence="6">
    <location>
        <begin position="493"/>
        <end position="514"/>
    </location>
</feature>
<evidence type="ECO:0000256" key="3">
    <source>
        <dbReference type="ARBA" id="ARBA00022989"/>
    </source>
</evidence>
<evidence type="ECO:0000259" key="7">
    <source>
        <dbReference type="PROSITE" id="PS50850"/>
    </source>
</evidence>
<feature type="transmembrane region" description="Helical" evidence="6">
    <location>
        <begin position="469"/>
        <end position="487"/>
    </location>
</feature>
<feature type="region of interest" description="Disordered" evidence="5">
    <location>
        <begin position="527"/>
        <end position="557"/>
    </location>
</feature>
<feature type="transmembrane region" description="Helical" evidence="6">
    <location>
        <begin position="300"/>
        <end position="324"/>
    </location>
</feature>
<dbReference type="InterPro" id="IPR020846">
    <property type="entry name" value="MFS_dom"/>
</dbReference>
<feature type="transmembrane region" description="Helical" evidence="6">
    <location>
        <begin position="143"/>
        <end position="166"/>
    </location>
</feature>
<dbReference type="AlphaFoldDB" id="A0A8H6CLK1"/>
<feature type="transmembrane region" description="Helical" evidence="6">
    <location>
        <begin position="404"/>
        <end position="421"/>
    </location>
</feature>
<keyword evidence="3 6" id="KW-1133">Transmembrane helix</keyword>
<dbReference type="PANTHER" id="PTHR23502">
    <property type="entry name" value="MAJOR FACILITATOR SUPERFAMILY"/>
    <property type="match status" value="1"/>
</dbReference>
<comment type="subcellular location">
    <subcellularLocation>
        <location evidence="1">Membrane</location>
        <topology evidence="1">Multi-pass membrane protein</topology>
    </subcellularLocation>
</comment>